<dbReference type="Proteomes" id="UP000521943">
    <property type="component" value="Unassembled WGS sequence"/>
</dbReference>
<name>A0A8H6H949_9AGAR</name>
<reference evidence="1 2" key="1">
    <citation type="submission" date="2020-07" db="EMBL/GenBank/DDBJ databases">
        <title>Comparative genomics of pyrophilous fungi reveals a link between fire events and developmental genes.</title>
        <authorList>
            <consortium name="DOE Joint Genome Institute"/>
            <person name="Steindorff A.S."/>
            <person name="Carver A."/>
            <person name="Calhoun S."/>
            <person name="Stillman K."/>
            <person name="Liu H."/>
            <person name="Lipzen A."/>
            <person name="Pangilinan J."/>
            <person name="Labutti K."/>
            <person name="Bruns T.D."/>
            <person name="Grigoriev I.V."/>
        </authorList>
    </citation>
    <scope>NUCLEOTIDE SEQUENCE [LARGE SCALE GENOMIC DNA]</scope>
    <source>
        <strain evidence="1 2">CBS 144469</strain>
    </source>
</reference>
<evidence type="ECO:0000313" key="2">
    <source>
        <dbReference type="Proteomes" id="UP000521943"/>
    </source>
</evidence>
<protein>
    <submittedName>
        <fullName evidence="1">Uncharacterized protein</fullName>
    </submittedName>
</protein>
<dbReference type="AlphaFoldDB" id="A0A8H6H949"/>
<organism evidence="1 2">
    <name type="scientific">Ephemerocybe angulata</name>
    <dbReference type="NCBI Taxonomy" id="980116"/>
    <lineage>
        <taxon>Eukaryota</taxon>
        <taxon>Fungi</taxon>
        <taxon>Dikarya</taxon>
        <taxon>Basidiomycota</taxon>
        <taxon>Agaricomycotina</taxon>
        <taxon>Agaricomycetes</taxon>
        <taxon>Agaricomycetidae</taxon>
        <taxon>Agaricales</taxon>
        <taxon>Agaricineae</taxon>
        <taxon>Psathyrellaceae</taxon>
        <taxon>Ephemerocybe</taxon>
    </lineage>
</organism>
<keyword evidence="2" id="KW-1185">Reference proteome</keyword>
<accession>A0A8H6H949</accession>
<comment type="caution">
    <text evidence="1">The sequence shown here is derived from an EMBL/GenBank/DDBJ whole genome shotgun (WGS) entry which is preliminary data.</text>
</comment>
<sequence>MSWPDELVTMFNHAHAKNTLHESYYYGPCNKLLSYCFASFKFYVTLQSPSKDGSLEKINFAIFLITSHSSNVPVLIVEIKDDSQLEDAESLYSAGQQICSRFLVMFNKHLLPRLWGISLIGMSACIYRANTAKKQVNPLSRPCPTLHMFCC</sequence>
<evidence type="ECO:0000313" key="1">
    <source>
        <dbReference type="EMBL" id="KAF6741866.1"/>
    </source>
</evidence>
<proteinExistence type="predicted"/>
<dbReference type="OrthoDB" id="5362978at2759"/>
<gene>
    <name evidence="1" type="ORF">DFP72DRAFT_832045</name>
</gene>
<dbReference type="EMBL" id="JACGCI010000214">
    <property type="protein sequence ID" value="KAF6741866.1"/>
    <property type="molecule type" value="Genomic_DNA"/>
</dbReference>